<dbReference type="InterPro" id="IPR000847">
    <property type="entry name" value="LysR_HTH_N"/>
</dbReference>
<dbReference type="SUPFAM" id="SSF53850">
    <property type="entry name" value="Periplasmic binding protein-like II"/>
    <property type="match status" value="1"/>
</dbReference>
<dbReference type="Gene3D" id="3.40.190.290">
    <property type="match status" value="1"/>
</dbReference>
<evidence type="ECO:0000256" key="1">
    <source>
        <dbReference type="ARBA" id="ARBA00009437"/>
    </source>
</evidence>
<comment type="similarity">
    <text evidence="1">Belongs to the LysR transcriptional regulatory family.</text>
</comment>
<dbReference type="InterPro" id="IPR050950">
    <property type="entry name" value="HTH-type_LysR_regulators"/>
</dbReference>
<reference evidence="6 7" key="1">
    <citation type="submission" date="2024-02" db="EMBL/GenBank/DDBJ databases">
        <title>Full genome sequence of Nocardioides kribbensis.</title>
        <authorList>
            <person name="Poletto B.L."/>
            <person name="Silva G."/>
            <person name="Galante D."/>
            <person name="Campos K.R."/>
            <person name="Santos M.B.N."/>
            <person name="Sacchi C.T."/>
        </authorList>
    </citation>
    <scope>NUCLEOTIDE SEQUENCE [LARGE SCALE GENOMIC DNA]</scope>
    <source>
        <strain evidence="6 7">O4R</strain>
    </source>
</reference>
<keyword evidence="7" id="KW-1185">Reference proteome</keyword>
<dbReference type="PRINTS" id="PR00039">
    <property type="entry name" value="HTHLYSR"/>
</dbReference>
<dbReference type="Gene3D" id="1.10.10.10">
    <property type="entry name" value="Winged helix-like DNA-binding domain superfamily/Winged helix DNA-binding domain"/>
    <property type="match status" value="1"/>
</dbReference>
<organism evidence="6 7">
    <name type="scientific">Nocardioides kribbensis</name>
    <dbReference type="NCBI Taxonomy" id="305517"/>
    <lineage>
        <taxon>Bacteria</taxon>
        <taxon>Bacillati</taxon>
        <taxon>Actinomycetota</taxon>
        <taxon>Actinomycetes</taxon>
        <taxon>Propionibacteriales</taxon>
        <taxon>Nocardioidaceae</taxon>
        <taxon>Nocardioides</taxon>
    </lineage>
</organism>
<evidence type="ECO:0000259" key="5">
    <source>
        <dbReference type="PROSITE" id="PS50931"/>
    </source>
</evidence>
<evidence type="ECO:0000256" key="2">
    <source>
        <dbReference type="ARBA" id="ARBA00023015"/>
    </source>
</evidence>
<dbReference type="EMBL" id="JBEGDP010000027">
    <property type="protein sequence ID" value="MEQ7849062.1"/>
    <property type="molecule type" value="Genomic_DNA"/>
</dbReference>
<protein>
    <submittedName>
        <fullName evidence="6">LysR family transcriptional regulator</fullName>
    </submittedName>
</protein>
<sequence>MLSVHQLTCFLAAYEEGSLTRAAERLGYAQPSVSEQIRTLERSLGVQLFRRVGRGVVPTTVADEMRPHAERVLAALEETQKAVQGVKSFETGTIRFGMFGIARLYAGAGLVADVLARYPGVRVELIGQNSTEVQEDLRRGRLEAAMLAVHNVSSEGMSVTPVAREELVYVSADPERLTTPVTAHRLSQASLVMPETTYRAVDSTRQTLRQMLHETGRNPQTRIEVEDIETAVELVGMGLADTVIPRGAAEQLLPRLAPDAGWVSLRPRQFDTFAVVHRADAVLSPAARLMIELATARIRAVAEPIHRR</sequence>
<evidence type="ECO:0000256" key="3">
    <source>
        <dbReference type="ARBA" id="ARBA00023125"/>
    </source>
</evidence>
<dbReference type="CDD" id="cd05466">
    <property type="entry name" value="PBP2_LTTR_substrate"/>
    <property type="match status" value="1"/>
</dbReference>
<keyword evidence="3" id="KW-0238">DNA-binding</keyword>
<comment type="caution">
    <text evidence="6">The sequence shown here is derived from an EMBL/GenBank/DDBJ whole genome shotgun (WGS) entry which is preliminary data.</text>
</comment>
<accession>A0ABV1P2T0</accession>
<keyword evidence="4" id="KW-0804">Transcription</keyword>
<dbReference type="SUPFAM" id="SSF46785">
    <property type="entry name" value="Winged helix' DNA-binding domain"/>
    <property type="match status" value="1"/>
</dbReference>
<feature type="domain" description="HTH lysR-type" evidence="5">
    <location>
        <begin position="2"/>
        <end position="59"/>
    </location>
</feature>
<proteinExistence type="inferred from homology"/>
<evidence type="ECO:0000313" key="7">
    <source>
        <dbReference type="Proteomes" id="UP001482520"/>
    </source>
</evidence>
<keyword evidence="2" id="KW-0805">Transcription regulation</keyword>
<dbReference type="RefSeq" id="WP_056903237.1">
    <property type="nucleotide sequence ID" value="NZ_JBEGDP010000027.1"/>
</dbReference>
<dbReference type="InterPro" id="IPR036388">
    <property type="entry name" value="WH-like_DNA-bd_sf"/>
</dbReference>
<dbReference type="InterPro" id="IPR036390">
    <property type="entry name" value="WH_DNA-bd_sf"/>
</dbReference>
<dbReference type="Pfam" id="PF00126">
    <property type="entry name" value="HTH_1"/>
    <property type="match status" value="1"/>
</dbReference>
<name>A0ABV1P2T0_9ACTN</name>
<dbReference type="InterPro" id="IPR005119">
    <property type="entry name" value="LysR_subst-bd"/>
</dbReference>
<gene>
    <name evidence="6" type="ORF">V6R90_17420</name>
</gene>
<evidence type="ECO:0000313" key="6">
    <source>
        <dbReference type="EMBL" id="MEQ7849062.1"/>
    </source>
</evidence>
<dbReference type="PROSITE" id="PS50931">
    <property type="entry name" value="HTH_LYSR"/>
    <property type="match status" value="1"/>
</dbReference>
<dbReference type="Pfam" id="PF03466">
    <property type="entry name" value="LysR_substrate"/>
    <property type="match status" value="1"/>
</dbReference>
<dbReference type="PANTHER" id="PTHR30419">
    <property type="entry name" value="HTH-TYPE TRANSCRIPTIONAL REGULATOR YBHD"/>
    <property type="match status" value="1"/>
</dbReference>
<dbReference type="Proteomes" id="UP001482520">
    <property type="component" value="Unassembled WGS sequence"/>
</dbReference>
<evidence type="ECO:0000256" key="4">
    <source>
        <dbReference type="ARBA" id="ARBA00023163"/>
    </source>
</evidence>